<feature type="domain" description="Glycosyltransferase 2-like" evidence="1">
    <location>
        <begin position="10"/>
        <end position="138"/>
    </location>
</feature>
<sequence>MDNRYVLLTAAKDEADYIAEGIRSILRQSILPHAWIIIDDGSSDDTARIVGQYAAQYPFIQLHSADSRGGRSFGSQYKALQAAYELAKALAFDYIAVQDGDLAPEQPYYYESLLGEFARNPRIGVASGFIYERAGGVWACRKSNSKDSTTGSAMFRRACFEEIGGYTPLPYGGSDWLAQLDAKSQGWEIFTRPDLRMLHYRPTSSVGGIWRGKFREGLMDASFGSHPAFEFMKCCRRISNSPVLFGSLVRFGGYLWWHLTRRKPVIAREKVEFLRKEQLSKLRRWAWPSA</sequence>
<evidence type="ECO:0000313" key="3">
    <source>
        <dbReference type="Proteomes" id="UP000005090"/>
    </source>
</evidence>
<accession>H8GLZ3</accession>
<name>H8GLZ3_METAL</name>
<dbReference type="AlphaFoldDB" id="H8GLZ3"/>
<dbReference type="SUPFAM" id="SSF53448">
    <property type="entry name" value="Nucleotide-diphospho-sugar transferases"/>
    <property type="match status" value="1"/>
</dbReference>
<dbReference type="Gene3D" id="3.90.550.10">
    <property type="entry name" value="Spore Coat Polysaccharide Biosynthesis Protein SpsA, Chain A"/>
    <property type="match status" value="1"/>
</dbReference>
<dbReference type="InterPro" id="IPR050834">
    <property type="entry name" value="Glycosyltransf_2"/>
</dbReference>
<dbReference type="eggNOG" id="COG1215">
    <property type="taxonomic scope" value="Bacteria"/>
</dbReference>
<keyword evidence="2" id="KW-0808">Transferase</keyword>
<dbReference type="InterPro" id="IPR029044">
    <property type="entry name" value="Nucleotide-diphossugar_trans"/>
</dbReference>
<dbReference type="PANTHER" id="PTHR43685">
    <property type="entry name" value="GLYCOSYLTRANSFERASE"/>
    <property type="match status" value="1"/>
</dbReference>
<dbReference type="RefSeq" id="WP_005368975.1">
    <property type="nucleotide sequence ID" value="NZ_CM001475.1"/>
</dbReference>
<dbReference type="STRING" id="686340.Metal_0330"/>
<dbReference type="EMBL" id="CM001475">
    <property type="protein sequence ID" value="EIC28189.1"/>
    <property type="molecule type" value="Genomic_DNA"/>
</dbReference>
<dbReference type="CDD" id="cd00761">
    <property type="entry name" value="Glyco_tranf_GTA_type"/>
    <property type="match status" value="1"/>
</dbReference>
<dbReference type="GO" id="GO:0016740">
    <property type="term" value="F:transferase activity"/>
    <property type="evidence" value="ECO:0007669"/>
    <property type="project" value="UniProtKB-KW"/>
</dbReference>
<evidence type="ECO:0000313" key="2">
    <source>
        <dbReference type="EMBL" id="EIC28189.1"/>
    </source>
</evidence>
<evidence type="ECO:0000259" key="1">
    <source>
        <dbReference type="Pfam" id="PF00535"/>
    </source>
</evidence>
<organism evidence="2 3">
    <name type="scientific">Methylomicrobium album BG8</name>
    <dbReference type="NCBI Taxonomy" id="686340"/>
    <lineage>
        <taxon>Bacteria</taxon>
        <taxon>Pseudomonadati</taxon>
        <taxon>Pseudomonadota</taxon>
        <taxon>Gammaproteobacteria</taxon>
        <taxon>Methylococcales</taxon>
        <taxon>Methylococcaceae</taxon>
        <taxon>Methylomicrobium</taxon>
    </lineage>
</organism>
<dbReference type="PANTHER" id="PTHR43685:SF2">
    <property type="entry name" value="GLYCOSYLTRANSFERASE 2-LIKE DOMAIN-CONTAINING PROTEIN"/>
    <property type="match status" value="1"/>
</dbReference>
<proteinExistence type="predicted"/>
<gene>
    <name evidence="2" type="ORF">Metal_0330</name>
</gene>
<dbReference type="Pfam" id="PF00535">
    <property type="entry name" value="Glycos_transf_2"/>
    <property type="match status" value="1"/>
</dbReference>
<dbReference type="Proteomes" id="UP000005090">
    <property type="component" value="Chromosome"/>
</dbReference>
<protein>
    <submittedName>
        <fullName evidence="2">Glycosyl transferase</fullName>
    </submittedName>
</protein>
<keyword evidence="3" id="KW-1185">Reference proteome</keyword>
<dbReference type="HOGENOM" id="CLU_076334_0_0_6"/>
<dbReference type="InterPro" id="IPR001173">
    <property type="entry name" value="Glyco_trans_2-like"/>
</dbReference>
<reference evidence="2 3" key="1">
    <citation type="journal article" date="2013" name="Genome Announc.">
        <title>Genome Sequence of the Obligate Gammaproteobacterial Methanotroph Methylomicrobium album Strain BG8.</title>
        <authorList>
            <person name="Kits K.D."/>
            <person name="Kalyuzhnaya M.G."/>
            <person name="Klotz M.G."/>
            <person name="Jetten M.S."/>
            <person name="Op den Camp H.J."/>
            <person name="Vuilleumier S."/>
            <person name="Bringel F."/>
            <person name="Dispirito A.A."/>
            <person name="Murrell J.C."/>
            <person name="Bruce D."/>
            <person name="Cheng J.F."/>
            <person name="Copeland A."/>
            <person name="Goodwin L."/>
            <person name="Hauser L."/>
            <person name="Lajus A."/>
            <person name="Land M.L."/>
            <person name="Lapidus A."/>
            <person name="Lucas S."/>
            <person name="Medigue C."/>
            <person name="Pitluck S."/>
            <person name="Woyke T."/>
            <person name="Zeytun A."/>
            <person name="Stein L.Y."/>
        </authorList>
    </citation>
    <scope>NUCLEOTIDE SEQUENCE [LARGE SCALE GENOMIC DNA]</scope>
    <source>
        <strain evidence="2 3">BG8</strain>
    </source>
</reference>